<comment type="similarity">
    <text evidence="1">Belongs to the Rv0495c family.</text>
</comment>
<evidence type="ECO:0000313" key="2">
    <source>
        <dbReference type="EMBL" id="OQP58497.1"/>
    </source>
</evidence>
<proteinExistence type="inferred from homology"/>
<dbReference type="Proteomes" id="UP000192276">
    <property type="component" value="Unassembled WGS sequence"/>
</dbReference>
<evidence type="ECO:0008006" key="4">
    <source>
        <dbReference type="Google" id="ProtNLM"/>
    </source>
</evidence>
<gene>
    <name evidence="2" type="ORF">A4R26_03315</name>
</gene>
<reference evidence="3" key="1">
    <citation type="submission" date="2016-04" db="EMBL/GenBank/DDBJ databases">
        <authorList>
            <person name="Chen L."/>
            <person name="Zhuang W."/>
            <person name="Wang G."/>
        </authorList>
    </citation>
    <scope>NUCLEOTIDE SEQUENCE [LARGE SCALE GENOMIC DNA]</scope>
    <source>
        <strain evidence="3">208</strain>
    </source>
</reference>
<evidence type="ECO:0000313" key="3">
    <source>
        <dbReference type="Proteomes" id="UP000192276"/>
    </source>
</evidence>
<accession>A0A1V9FJM9</accession>
<dbReference type="EMBL" id="LWBP01000188">
    <property type="protein sequence ID" value="OQP58497.1"/>
    <property type="molecule type" value="Genomic_DNA"/>
</dbReference>
<sequence length="198" mass="22352">MIVVDNVLISDEIAEAQFVCDLNKCKGGCCEEGDAGAPLEDAELDLMVDLYEKIKPYLTPASVAEIERKGKYVYHKEFGWVTPTLGGDNEICVYGTRDEKGIIKCAFEQAYNDGVIGWKKPISCHFFPIIQKTGRKGDYDRMNYEPRPTLCSPACSLGKKLKVPVYKFLKEPITRKYGEDFYNALDKAATEYYTAKKK</sequence>
<dbReference type="RefSeq" id="WP_081165827.1">
    <property type="nucleotide sequence ID" value="NZ_LWBP01000188.1"/>
</dbReference>
<comment type="caution">
    <text evidence="2">The sequence shown here is derived from an EMBL/GenBank/DDBJ whole genome shotgun (WGS) entry which is preliminary data.</text>
</comment>
<keyword evidence="3" id="KW-1185">Reference proteome</keyword>
<dbReference type="InterPro" id="IPR021458">
    <property type="entry name" value="Rv0495c"/>
</dbReference>
<evidence type="ECO:0000256" key="1">
    <source>
        <dbReference type="ARBA" id="ARBA00093770"/>
    </source>
</evidence>
<dbReference type="Pfam" id="PF11307">
    <property type="entry name" value="DUF3109"/>
    <property type="match status" value="1"/>
</dbReference>
<dbReference type="OrthoDB" id="597501at2"/>
<organism evidence="2 3">
    <name type="scientific">Niastella populi</name>
    <dbReference type="NCBI Taxonomy" id="550983"/>
    <lineage>
        <taxon>Bacteria</taxon>
        <taxon>Pseudomonadati</taxon>
        <taxon>Bacteroidota</taxon>
        <taxon>Chitinophagia</taxon>
        <taxon>Chitinophagales</taxon>
        <taxon>Chitinophagaceae</taxon>
        <taxon>Niastella</taxon>
    </lineage>
</organism>
<dbReference type="AlphaFoldDB" id="A0A1V9FJM9"/>
<protein>
    <recommendedName>
        <fullName evidence="4">DUF3109 family protein</fullName>
    </recommendedName>
</protein>
<name>A0A1V9FJM9_9BACT</name>
<dbReference type="STRING" id="550983.A4R26_03315"/>